<evidence type="ECO:0000259" key="13">
    <source>
        <dbReference type="SMART" id="SM01060"/>
    </source>
</evidence>
<dbReference type="InterPro" id="IPR020835">
    <property type="entry name" value="Catalase_sf"/>
</dbReference>
<dbReference type="InterPro" id="IPR018028">
    <property type="entry name" value="Catalase"/>
</dbReference>
<evidence type="ECO:0000256" key="9">
    <source>
        <dbReference type="PIRSR" id="PIRSR000296-1"/>
    </source>
</evidence>
<feature type="domain" description="Catalase core" evidence="13">
    <location>
        <begin position="62"/>
        <end position="382"/>
    </location>
</feature>
<evidence type="ECO:0000256" key="5">
    <source>
        <dbReference type="ARBA" id="ARBA00022723"/>
    </source>
</evidence>
<dbReference type="GO" id="GO:0004096">
    <property type="term" value="F:catalase activity"/>
    <property type="evidence" value="ECO:0007669"/>
    <property type="project" value="InterPro"/>
</dbReference>
<keyword evidence="12" id="KW-1133">Transmembrane helix</keyword>
<dbReference type="Gene3D" id="1.20.1280.120">
    <property type="match status" value="1"/>
</dbReference>
<gene>
    <name evidence="14" type="ORF">M5D45_21955</name>
</gene>
<keyword evidence="6 8" id="KW-0560">Oxidoreductase</keyword>
<evidence type="ECO:0000313" key="14">
    <source>
        <dbReference type="EMBL" id="URF07829.1"/>
    </source>
</evidence>
<dbReference type="Gene3D" id="2.40.180.10">
    <property type="entry name" value="Catalase core domain"/>
    <property type="match status" value="1"/>
</dbReference>
<feature type="region of interest" description="Disordered" evidence="11">
    <location>
        <begin position="1"/>
        <end position="23"/>
    </location>
</feature>
<proteinExistence type="inferred from homology"/>
<dbReference type="GO" id="GO:0020037">
    <property type="term" value="F:heme binding"/>
    <property type="evidence" value="ECO:0007669"/>
    <property type="project" value="InterPro"/>
</dbReference>
<accession>A0AAE9L5Z9</accession>
<dbReference type="RefSeq" id="WP_244844522.1">
    <property type="nucleotide sequence ID" value="NZ_CAJPVH010000004.1"/>
</dbReference>
<evidence type="ECO:0000256" key="11">
    <source>
        <dbReference type="SAM" id="MobiDB-lite"/>
    </source>
</evidence>
<feature type="transmembrane region" description="Helical" evidence="12">
    <location>
        <begin position="33"/>
        <end position="58"/>
    </location>
</feature>
<evidence type="ECO:0000256" key="8">
    <source>
        <dbReference type="PIRNR" id="PIRNR000296"/>
    </source>
</evidence>
<dbReference type="EMBL" id="CP097331">
    <property type="protein sequence ID" value="URF07829.1"/>
    <property type="molecule type" value="Genomic_DNA"/>
</dbReference>
<protein>
    <recommendedName>
        <fullName evidence="8">Catalase-related peroxidase</fullName>
        <ecNumber evidence="8">1.11.1.-</ecNumber>
    </recommendedName>
</protein>
<dbReference type="GO" id="GO:0042744">
    <property type="term" value="P:hydrogen peroxide catabolic process"/>
    <property type="evidence" value="ECO:0007669"/>
    <property type="project" value="TreeGrafter"/>
</dbReference>
<evidence type="ECO:0000256" key="10">
    <source>
        <dbReference type="PIRSR" id="PIRSR000296-2"/>
    </source>
</evidence>
<comment type="function">
    <text evidence="8">Has an organic peroxide-dependent peroxidase activity.</text>
</comment>
<keyword evidence="12" id="KW-0472">Membrane</keyword>
<evidence type="ECO:0000313" key="15">
    <source>
        <dbReference type="Proteomes" id="UP001056132"/>
    </source>
</evidence>
<dbReference type="GO" id="GO:0046872">
    <property type="term" value="F:metal ion binding"/>
    <property type="evidence" value="ECO:0007669"/>
    <property type="project" value="UniProtKB-KW"/>
</dbReference>
<dbReference type="Proteomes" id="UP001056132">
    <property type="component" value="Chromosome 2"/>
</dbReference>
<dbReference type="AlphaFoldDB" id="A0AAE9L5Z9"/>
<evidence type="ECO:0000256" key="4">
    <source>
        <dbReference type="ARBA" id="ARBA00022617"/>
    </source>
</evidence>
<evidence type="ECO:0000256" key="2">
    <source>
        <dbReference type="ARBA" id="ARBA00005329"/>
    </source>
</evidence>
<comment type="function">
    <text evidence="1">Decomposes hydrogen peroxide into water and oxygen; serves to protect cells from the toxic effects of hydrogen peroxide.</text>
</comment>
<dbReference type="PIRSF" id="PIRSF000296">
    <property type="entry name" value="SrpA"/>
    <property type="match status" value="1"/>
</dbReference>
<name>A0AAE9L5Z9_9BURK</name>
<evidence type="ECO:0000256" key="7">
    <source>
        <dbReference type="ARBA" id="ARBA00023004"/>
    </source>
</evidence>
<comment type="cofactor">
    <cofactor evidence="8">
        <name>heme</name>
        <dbReference type="ChEBI" id="CHEBI:30413"/>
    </cofactor>
</comment>
<dbReference type="GO" id="GO:0005737">
    <property type="term" value="C:cytoplasm"/>
    <property type="evidence" value="ECO:0007669"/>
    <property type="project" value="TreeGrafter"/>
</dbReference>
<dbReference type="SMART" id="SM01060">
    <property type="entry name" value="Catalase"/>
    <property type="match status" value="1"/>
</dbReference>
<evidence type="ECO:0000256" key="12">
    <source>
        <dbReference type="SAM" id="Phobius"/>
    </source>
</evidence>
<keyword evidence="4 8" id="KW-0349">Heme</keyword>
<feature type="active site" evidence="9">
    <location>
        <position position="86"/>
    </location>
</feature>
<dbReference type="Pfam" id="PF00199">
    <property type="entry name" value="Catalase"/>
    <property type="match status" value="1"/>
</dbReference>
<dbReference type="EC" id="1.11.1.-" evidence="8"/>
<dbReference type="PANTHER" id="PTHR11465:SF9">
    <property type="entry name" value="CATALASE"/>
    <property type="match status" value="1"/>
</dbReference>
<dbReference type="GO" id="GO:0042542">
    <property type="term" value="P:response to hydrogen peroxide"/>
    <property type="evidence" value="ECO:0007669"/>
    <property type="project" value="TreeGrafter"/>
</dbReference>
<reference evidence="14" key="1">
    <citation type="journal article" date="2022" name="Microbiol. Resour. Announc.">
        <title>Genome Sequence of Cupriavidus campinensis Strain G5, a Member of a Bacterial Consortium Capable of Polyethylene Degradation.</title>
        <authorList>
            <person name="Schneider B."/>
            <person name="Pfeiffer F."/>
            <person name="Dyall-Smith M."/>
            <person name="Kunte H.J."/>
        </authorList>
    </citation>
    <scope>NUCLEOTIDE SEQUENCE</scope>
    <source>
        <strain evidence="14">G5</strain>
    </source>
</reference>
<organism evidence="14 15">
    <name type="scientific">Cupriavidus campinensis</name>
    <dbReference type="NCBI Taxonomy" id="151783"/>
    <lineage>
        <taxon>Bacteria</taxon>
        <taxon>Pseudomonadati</taxon>
        <taxon>Pseudomonadota</taxon>
        <taxon>Betaproteobacteria</taxon>
        <taxon>Burkholderiales</taxon>
        <taxon>Burkholderiaceae</taxon>
        <taxon>Cupriavidus</taxon>
    </lineage>
</organism>
<feature type="region of interest" description="Disordered" evidence="11">
    <location>
        <begin position="360"/>
        <end position="383"/>
    </location>
</feature>
<dbReference type="CDD" id="cd08153">
    <property type="entry name" value="srpA_like"/>
    <property type="match status" value="1"/>
</dbReference>
<keyword evidence="12" id="KW-0812">Transmembrane</keyword>
<keyword evidence="7 8" id="KW-0408">Iron</keyword>
<dbReference type="InterPro" id="IPR011614">
    <property type="entry name" value="Catalase_core"/>
</dbReference>
<dbReference type="SUPFAM" id="SSF56634">
    <property type="entry name" value="Heme-dependent catalase-like"/>
    <property type="match status" value="1"/>
</dbReference>
<dbReference type="PROSITE" id="PS51402">
    <property type="entry name" value="CATALASE_3"/>
    <property type="match status" value="1"/>
</dbReference>
<evidence type="ECO:0000256" key="6">
    <source>
        <dbReference type="ARBA" id="ARBA00023002"/>
    </source>
</evidence>
<dbReference type="PANTHER" id="PTHR11465">
    <property type="entry name" value="CATALASE"/>
    <property type="match status" value="1"/>
</dbReference>
<sequence>MEIDKYWSSVPKDPVQQGANMDEDPRKLSRNAVAIRLGAIGAAVVCMACGFAYVGGWFTPGRLTQGKVIDGFEAVNGKHVGFRRNHAKGLCATGWFDSNGAGVPFSKADVLAPGRVPVTARFAFAGGMPFIPDAPNLVRSLAMQLKPPGGEEWRTAMIDIPVFPFDNVQAFYAQMIASVPDQKTGKPDPEKMKAFAAAHPAFVSAVGIVGKRAVSSGFANSTYNGLDTFVFVNQAGASVPVRWSAVPVQPFAPVGPQAAGDPNYLFNALIADAARQPLQWKMVVTIGHAGDPVSPNLPWPDDRTHVEVGTVTLDKLTAEDAGTCTDINFDPTVLPAGMTTSADGIPSARSAAYARSFTLRERERAAKPPGAVTEAEVQAGGRS</sequence>
<comment type="similarity">
    <text evidence="2 8">Belongs to the catalase family.</text>
</comment>
<keyword evidence="3 8" id="KW-0575">Peroxidase</keyword>
<dbReference type="InterPro" id="IPR024168">
    <property type="entry name" value="Catalase_SrpA-type_pred"/>
</dbReference>
<keyword evidence="5 8" id="KW-0479">Metal-binding</keyword>
<feature type="binding site" description="axial binding residue" evidence="10">
    <location>
        <position position="353"/>
    </location>
    <ligand>
        <name>heme</name>
        <dbReference type="ChEBI" id="CHEBI:30413"/>
    </ligand>
    <ligandPart>
        <name>Fe</name>
        <dbReference type="ChEBI" id="CHEBI:18248"/>
    </ligandPart>
</feature>
<reference evidence="14" key="2">
    <citation type="submission" date="2022-05" db="EMBL/GenBank/DDBJ databases">
        <authorList>
            <person name="Kunte H.-J."/>
        </authorList>
    </citation>
    <scope>NUCLEOTIDE SEQUENCE</scope>
    <source>
        <strain evidence="14">G5</strain>
    </source>
</reference>
<dbReference type="KEGG" id="ccam:M5D45_21955"/>
<evidence type="ECO:0000256" key="3">
    <source>
        <dbReference type="ARBA" id="ARBA00022559"/>
    </source>
</evidence>
<evidence type="ECO:0000256" key="1">
    <source>
        <dbReference type="ARBA" id="ARBA00002974"/>
    </source>
</evidence>